<name>A0A061RYS2_9CHLO</name>
<dbReference type="Pfam" id="PF24656">
    <property type="entry name" value="CEPT76_peptidase"/>
    <property type="match status" value="1"/>
</dbReference>
<evidence type="ECO:0000313" key="2">
    <source>
        <dbReference type="EMBL" id="JAC75924.1"/>
    </source>
</evidence>
<dbReference type="InterPro" id="IPR052299">
    <property type="entry name" value="CEP76"/>
</dbReference>
<dbReference type="PANTHER" id="PTHR46436">
    <property type="entry name" value="CENTROSOMAL PROTEIN OF 76 KDA"/>
    <property type="match status" value="1"/>
</dbReference>
<dbReference type="PANTHER" id="PTHR46436:SF2">
    <property type="entry name" value="CHROMOSOME UNDETERMINED SCAFFOLD_119, WHOLE GENOME SHOTGUN SEQUENCE"/>
    <property type="match status" value="1"/>
</dbReference>
<dbReference type="EMBL" id="GBEZ01009684">
    <property type="protein sequence ID" value="JAC75924.1"/>
    <property type="molecule type" value="Transcribed_RNA"/>
</dbReference>
<dbReference type="AlphaFoldDB" id="A0A061RYS2"/>
<accession>A0A061RYS2</accession>
<feature type="non-terminal residue" evidence="2">
    <location>
        <position position="124"/>
    </location>
</feature>
<sequence length="124" mass="14539">TFWEPSTGEQFDAMDQSSLCDSPYNTIDCLFNHNRLYANRQIDNSPSATIYHVQDAGLWYELKIHPVEEVPGPVRLEPELNTARFDTTKKELELERELRRGFEHFRWTELGLSKTNWSSDLSFL</sequence>
<feature type="non-terminal residue" evidence="2">
    <location>
        <position position="1"/>
    </location>
</feature>
<gene>
    <name evidence="2" type="ORF">TSPGSL018_21715</name>
</gene>
<proteinExistence type="predicted"/>
<evidence type="ECO:0000259" key="1">
    <source>
        <dbReference type="Pfam" id="PF24656"/>
    </source>
</evidence>
<dbReference type="InterPro" id="IPR056290">
    <property type="entry name" value="CEPT76/DRC7_peptidase-like_dom"/>
</dbReference>
<organism evidence="2">
    <name type="scientific">Tetraselmis sp. GSL018</name>
    <dbReference type="NCBI Taxonomy" id="582737"/>
    <lineage>
        <taxon>Eukaryota</taxon>
        <taxon>Viridiplantae</taxon>
        <taxon>Chlorophyta</taxon>
        <taxon>core chlorophytes</taxon>
        <taxon>Chlorodendrophyceae</taxon>
        <taxon>Chlorodendrales</taxon>
        <taxon>Chlorodendraceae</taxon>
        <taxon>Tetraselmis</taxon>
    </lineage>
</organism>
<reference evidence="2" key="1">
    <citation type="submission" date="2014-05" db="EMBL/GenBank/DDBJ databases">
        <title>The transcriptome of the halophilic microalga Tetraselmis sp. GSL018 isolated from the Great Salt Lake, Utah.</title>
        <authorList>
            <person name="Jinkerson R.E."/>
            <person name="D'Adamo S."/>
            <person name="Posewitz M.C."/>
        </authorList>
    </citation>
    <scope>NUCLEOTIDE SEQUENCE</scope>
    <source>
        <strain evidence="2">GSL018</strain>
    </source>
</reference>
<protein>
    <recommendedName>
        <fullName evidence="1">CEP76/DRC7 peptidase-like domain-containing protein</fullName>
    </recommendedName>
</protein>
<feature type="domain" description="CEP76/DRC7 peptidase-like" evidence="1">
    <location>
        <begin position="1"/>
        <end position="62"/>
    </location>
</feature>